<evidence type="ECO:0000256" key="2">
    <source>
        <dbReference type="PROSITE-ProRule" id="PRU00335"/>
    </source>
</evidence>
<accession>A0AAU3GNZ7</accession>
<dbReference type="InterPro" id="IPR050109">
    <property type="entry name" value="HTH-type_TetR-like_transc_reg"/>
</dbReference>
<reference evidence="4" key="1">
    <citation type="submission" date="2022-10" db="EMBL/GenBank/DDBJ databases">
        <title>The complete genomes of actinobacterial strains from the NBC collection.</title>
        <authorList>
            <person name="Joergensen T.S."/>
            <person name="Alvarez Arevalo M."/>
            <person name="Sterndorff E.B."/>
            <person name="Faurdal D."/>
            <person name="Vuksanovic O."/>
            <person name="Mourched A.-S."/>
            <person name="Charusanti P."/>
            <person name="Shaw S."/>
            <person name="Blin K."/>
            <person name="Weber T."/>
        </authorList>
    </citation>
    <scope>NUCLEOTIDE SEQUENCE</scope>
    <source>
        <strain evidence="4">NBC_01401</strain>
    </source>
</reference>
<dbReference type="GO" id="GO:0000976">
    <property type="term" value="F:transcription cis-regulatory region binding"/>
    <property type="evidence" value="ECO:0007669"/>
    <property type="project" value="TreeGrafter"/>
</dbReference>
<proteinExistence type="predicted"/>
<name>A0AAU3GNZ7_9ACTN</name>
<dbReference type="GO" id="GO:0003700">
    <property type="term" value="F:DNA-binding transcription factor activity"/>
    <property type="evidence" value="ECO:0007669"/>
    <property type="project" value="TreeGrafter"/>
</dbReference>
<keyword evidence="1 2" id="KW-0238">DNA-binding</keyword>
<organism evidence="4">
    <name type="scientific">Streptomyces sp. NBC_01401</name>
    <dbReference type="NCBI Taxonomy" id="2903854"/>
    <lineage>
        <taxon>Bacteria</taxon>
        <taxon>Bacillati</taxon>
        <taxon>Actinomycetota</taxon>
        <taxon>Actinomycetes</taxon>
        <taxon>Kitasatosporales</taxon>
        <taxon>Streptomycetaceae</taxon>
        <taxon>Streptomyces</taxon>
    </lineage>
</organism>
<evidence type="ECO:0000256" key="1">
    <source>
        <dbReference type="ARBA" id="ARBA00023125"/>
    </source>
</evidence>
<feature type="domain" description="HTH tetR-type" evidence="3">
    <location>
        <begin position="4"/>
        <end position="64"/>
    </location>
</feature>
<dbReference type="InterPro" id="IPR001647">
    <property type="entry name" value="HTH_TetR"/>
</dbReference>
<evidence type="ECO:0000313" key="4">
    <source>
        <dbReference type="EMBL" id="WTY94947.1"/>
    </source>
</evidence>
<dbReference type="Gene3D" id="1.10.357.10">
    <property type="entry name" value="Tetracycline Repressor, domain 2"/>
    <property type="match status" value="1"/>
</dbReference>
<gene>
    <name evidence="4" type="ORF">OG626_08570</name>
</gene>
<feature type="DNA-binding region" description="H-T-H motif" evidence="2">
    <location>
        <begin position="27"/>
        <end position="46"/>
    </location>
</feature>
<sequence length="198" mass="21777">MTTDSTRTALLDAAERLFLAKGYEQVSVRAVNAAAGMNPAAVNYHFGTKQDLVSALLQRRLGPLWAEPLVAMERRTAEGRPPRVEELADVLVRPLDELTGQPRGRMLMHLLARLVLRSSELPFDARWFGSGPWGELLEAARPELSGSEAADRLRMTFYLLLQLYGEPLADDAELGRGRRPPVGTVVSFVTAGLNARTP</sequence>
<dbReference type="InterPro" id="IPR009057">
    <property type="entry name" value="Homeodomain-like_sf"/>
</dbReference>
<dbReference type="PANTHER" id="PTHR30055:SF235">
    <property type="entry name" value="TRANSCRIPTIONAL REGULATORY PROTEIN"/>
    <property type="match status" value="1"/>
</dbReference>
<protein>
    <submittedName>
        <fullName evidence="4">TetR/AcrR family transcriptional regulator</fullName>
    </submittedName>
</protein>
<dbReference type="PROSITE" id="PS50977">
    <property type="entry name" value="HTH_TETR_2"/>
    <property type="match status" value="1"/>
</dbReference>
<dbReference type="PRINTS" id="PR00455">
    <property type="entry name" value="HTHTETR"/>
</dbReference>
<dbReference type="EMBL" id="CP109535">
    <property type="protein sequence ID" value="WTY94947.1"/>
    <property type="molecule type" value="Genomic_DNA"/>
</dbReference>
<dbReference type="PANTHER" id="PTHR30055">
    <property type="entry name" value="HTH-TYPE TRANSCRIPTIONAL REGULATOR RUTR"/>
    <property type="match status" value="1"/>
</dbReference>
<dbReference type="Pfam" id="PF00440">
    <property type="entry name" value="TetR_N"/>
    <property type="match status" value="1"/>
</dbReference>
<dbReference type="SUPFAM" id="SSF46689">
    <property type="entry name" value="Homeodomain-like"/>
    <property type="match status" value="1"/>
</dbReference>
<evidence type="ECO:0000259" key="3">
    <source>
        <dbReference type="PROSITE" id="PS50977"/>
    </source>
</evidence>
<dbReference type="AlphaFoldDB" id="A0AAU3GNZ7"/>